<dbReference type="Proteomes" id="UP000054408">
    <property type="component" value="Unassembled WGS sequence"/>
</dbReference>
<dbReference type="PANTHER" id="PTHR10671">
    <property type="entry name" value="EPITHELIAL MEMBRANE PROTEIN-RELATED"/>
    <property type="match status" value="1"/>
</dbReference>
<keyword evidence="8" id="KW-1185">Reference proteome</keyword>
<evidence type="ECO:0000256" key="3">
    <source>
        <dbReference type="ARBA" id="ARBA00022989"/>
    </source>
</evidence>
<evidence type="ECO:0000256" key="4">
    <source>
        <dbReference type="ARBA" id="ARBA00023136"/>
    </source>
</evidence>
<feature type="compositionally biased region" description="Acidic residues" evidence="5">
    <location>
        <begin position="214"/>
        <end position="228"/>
    </location>
</feature>
<dbReference type="PANTHER" id="PTHR10671:SF108">
    <property type="entry name" value="CLAUDIN FAMILY PROTEIN-RELATED"/>
    <property type="match status" value="1"/>
</dbReference>
<keyword evidence="2 6" id="KW-0812">Transmembrane</keyword>
<dbReference type="EMBL" id="GL349451">
    <property type="protein sequence ID" value="KNC48382.1"/>
    <property type="molecule type" value="Genomic_DNA"/>
</dbReference>
<sequence>MAGRSKHGCATFLMGLSLLCGLIALLTTYWVTVDFSSGSNKFYGRAGLAYKCFRQEDDAGVSARQCNALLKNSQTDKRKFRAGEVTYYTLVASLGVGVLALAHLAFVEAGPLPPKSMAGAGFSLVLLHAIGMLLGWILYAALLFDTAEYEKSPSPYSGGNTKKMAPSWSFYLCVASSFLALLATVLVFLFIGSFGAGETIAPSPKSDAEAGSSNDDDSEPGEESSDLE</sequence>
<comment type="subcellular location">
    <subcellularLocation>
        <location evidence="1">Membrane</location>
        <topology evidence="1">Multi-pass membrane protein</topology>
    </subcellularLocation>
</comment>
<keyword evidence="3 6" id="KW-1133">Transmembrane helix</keyword>
<keyword evidence="4 6" id="KW-0472">Membrane</keyword>
<feature type="transmembrane region" description="Helical" evidence="6">
    <location>
        <begin position="12"/>
        <end position="31"/>
    </location>
</feature>
<evidence type="ECO:0000256" key="1">
    <source>
        <dbReference type="ARBA" id="ARBA00004141"/>
    </source>
</evidence>
<name>A0A0L0D7L7_THETB</name>
<dbReference type="Gene3D" id="1.20.140.150">
    <property type="match status" value="1"/>
</dbReference>
<evidence type="ECO:0000313" key="8">
    <source>
        <dbReference type="Proteomes" id="UP000054408"/>
    </source>
</evidence>
<feature type="transmembrane region" description="Helical" evidence="6">
    <location>
        <begin position="168"/>
        <end position="191"/>
    </location>
</feature>
<dbReference type="GeneID" id="25564350"/>
<accession>A0A0L0D7L7</accession>
<protein>
    <submittedName>
        <fullName evidence="7">Uncharacterized protein</fullName>
    </submittedName>
</protein>
<dbReference type="GO" id="GO:0005886">
    <property type="term" value="C:plasma membrane"/>
    <property type="evidence" value="ECO:0007669"/>
    <property type="project" value="TreeGrafter"/>
</dbReference>
<dbReference type="RefSeq" id="XP_013758499.1">
    <property type="nucleotide sequence ID" value="XM_013903045.1"/>
</dbReference>
<dbReference type="InterPro" id="IPR050579">
    <property type="entry name" value="PMP-22/EMP/MP20-like"/>
</dbReference>
<evidence type="ECO:0000256" key="2">
    <source>
        <dbReference type="ARBA" id="ARBA00022692"/>
    </source>
</evidence>
<feature type="transmembrane region" description="Helical" evidence="6">
    <location>
        <begin position="119"/>
        <end position="144"/>
    </location>
</feature>
<gene>
    <name evidence="7" type="ORF">AMSG_04831</name>
</gene>
<reference evidence="7 8" key="1">
    <citation type="submission" date="2010-05" db="EMBL/GenBank/DDBJ databases">
        <title>The Genome Sequence of Thecamonas trahens ATCC 50062.</title>
        <authorList>
            <consortium name="The Broad Institute Genome Sequencing Platform"/>
            <person name="Russ C."/>
            <person name="Cuomo C."/>
            <person name="Shea T."/>
            <person name="Young S.K."/>
            <person name="Zeng Q."/>
            <person name="Koehrsen M."/>
            <person name="Haas B."/>
            <person name="Borodovsky M."/>
            <person name="Guigo R."/>
            <person name="Alvarado L."/>
            <person name="Berlin A."/>
            <person name="Bochicchio J."/>
            <person name="Borenstein D."/>
            <person name="Chapman S."/>
            <person name="Chen Z."/>
            <person name="Freedman E."/>
            <person name="Gellesch M."/>
            <person name="Goldberg J."/>
            <person name="Griggs A."/>
            <person name="Gujja S."/>
            <person name="Heilman E."/>
            <person name="Heiman D."/>
            <person name="Hepburn T."/>
            <person name="Howarth C."/>
            <person name="Jen D."/>
            <person name="Larson L."/>
            <person name="Mehta T."/>
            <person name="Park D."/>
            <person name="Pearson M."/>
            <person name="Roberts A."/>
            <person name="Saif S."/>
            <person name="Shenoy N."/>
            <person name="Sisk P."/>
            <person name="Stolte C."/>
            <person name="Sykes S."/>
            <person name="Thomson T."/>
            <person name="Walk T."/>
            <person name="White J."/>
            <person name="Yandava C."/>
            <person name="Burger G."/>
            <person name="Gray M.W."/>
            <person name="Holland P.W.H."/>
            <person name="King N."/>
            <person name="Lang F.B.F."/>
            <person name="Roger A.J."/>
            <person name="Ruiz-Trillo I."/>
            <person name="Lander E."/>
            <person name="Nusbaum C."/>
        </authorList>
    </citation>
    <scope>NUCLEOTIDE SEQUENCE [LARGE SCALE GENOMIC DNA]</scope>
    <source>
        <strain evidence="7 8">ATCC 50062</strain>
    </source>
</reference>
<evidence type="ECO:0000313" key="7">
    <source>
        <dbReference type="EMBL" id="KNC48382.1"/>
    </source>
</evidence>
<dbReference type="AlphaFoldDB" id="A0A0L0D7L7"/>
<evidence type="ECO:0000256" key="6">
    <source>
        <dbReference type="SAM" id="Phobius"/>
    </source>
</evidence>
<organism evidence="7 8">
    <name type="scientific">Thecamonas trahens ATCC 50062</name>
    <dbReference type="NCBI Taxonomy" id="461836"/>
    <lineage>
        <taxon>Eukaryota</taxon>
        <taxon>Apusozoa</taxon>
        <taxon>Apusomonadida</taxon>
        <taxon>Apusomonadidae</taxon>
        <taxon>Thecamonas</taxon>
    </lineage>
</organism>
<feature type="transmembrane region" description="Helical" evidence="6">
    <location>
        <begin position="85"/>
        <end position="107"/>
    </location>
</feature>
<evidence type="ECO:0000256" key="5">
    <source>
        <dbReference type="SAM" id="MobiDB-lite"/>
    </source>
</evidence>
<proteinExistence type="predicted"/>
<feature type="region of interest" description="Disordered" evidence="5">
    <location>
        <begin position="199"/>
        <end position="228"/>
    </location>
</feature>